<accession>A0A8X6NIL3</accession>
<protein>
    <submittedName>
        <fullName evidence="2">Uncharacterized protein</fullName>
    </submittedName>
</protein>
<comment type="caution">
    <text evidence="2">The sequence shown here is derived from an EMBL/GenBank/DDBJ whole genome shotgun (WGS) entry which is preliminary data.</text>
</comment>
<evidence type="ECO:0000313" key="2">
    <source>
        <dbReference type="EMBL" id="GFT14941.1"/>
    </source>
</evidence>
<organism evidence="2 3">
    <name type="scientific">Nephila pilipes</name>
    <name type="common">Giant wood spider</name>
    <name type="synonym">Nephila maculata</name>
    <dbReference type="NCBI Taxonomy" id="299642"/>
    <lineage>
        <taxon>Eukaryota</taxon>
        <taxon>Metazoa</taxon>
        <taxon>Ecdysozoa</taxon>
        <taxon>Arthropoda</taxon>
        <taxon>Chelicerata</taxon>
        <taxon>Arachnida</taxon>
        <taxon>Araneae</taxon>
        <taxon>Araneomorphae</taxon>
        <taxon>Entelegynae</taxon>
        <taxon>Araneoidea</taxon>
        <taxon>Nephilidae</taxon>
        <taxon>Nephila</taxon>
    </lineage>
</organism>
<evidence type="ECO:0000256" key="1">
    <source>
        <dbReference type="SAM" id="SignalP"/>
    </source>
</evidence>
<dbReference type="OrthoDB" id="10533831at2759"/>
<proteinExistence type="predicted"/>
<gene>
    <name evidence="2" type="ORF">NPIL_161811</name>
</gene>
<dbReference type="Proteomes" id="UP000887013">
    <property type="component" value="Unassembled WGS sequence"/>
</dbReference>
<keyword evidence="1" id="KW-0732">Signal</keyword>
<reference evidence="2" key="1">
    <citation type="submission" date="2020-08" db="EMBL/GenBank/DDBJ databases">
        <title>Multicomponent nature underlies the extraordinary mechanical properties of spider dragline silk.</title>
        <authorList>
            <person name="Kono N."/>
            <person name="Nakamura H."/>
            <person name="Mori M."/>
            <person name="Yoshida Y."/>
            <person name="Ohtoshi R."/>
            <person name="Malay A.D."/>
            <person name="Moran D.A.P."/>
            <person name="Tomita M."/>
            <person name="Numata K."/>
            <person name="Arakawa K."/>
        </authorList>
    </citation>
    <scope>NUCLEOTIDE SEQUENCE</scope>
</reference>
<feature type="chain" id="PRO_5036502693" evidence="1">
    <location>
        <begin position="25"/>
        <end position="102"/>
    </location>
</feature>
<sequence length="102" mass="11536">MKLIHDCLFFSTFFIFLSLTPTWGSCPPPYSIFPCSCPGNKSIVVCKDVTNEEDLASVMKASKKQEILGVELHSVSFRYIPQSAFNGTNIKVRKEMTHMKKN</sequence>
<evidence type="ECO:0000313" key="3">
    <source>
        <dbReference type="Proteomes" id="UP000887013"/>
    </source>
</evidence>
<feature type="signal peptide" evidence="1">
    <location>
        <begin position="1"/>
        <end position="24"/>
    </location>
</feature>
<dbReference type="AlphaFoldDB" id="A0A8X6NIL3"/>
<dbReference type="EMBL" id="BMAW01009638">
    <property type="protein sequence ID" value="GFT14941.1"/>
    <property type="molecule type" value="Genomic_DNA"/>
</dbReference>
<keyword evidence="3" id="KW-1185">Reference proteome</keyword>
<name>A0A8X6NIL3_NEPPI</name>
<dbReference type="PROSITE" id="PS51257">
    <property type="entry name" value="PROKAR_LIPOPROTEIN"/>
    <property type="match status" value="1"/>
</dbReference>